<reference evidence="2" key="1">
    <citation type="journal article" date="2022" name="bioRxiv">
        <title>Sequencing and chromosome-scale assembly of the giantPleurodeles waltlgenome.</title>
        <authorList>
            <person name="Brown T."/>
            <person name="Elewa A."/>
            <person name="Iarovenko S."/>
            <person name="Subramanian E."/>
            <person name="Araus A.J."/>
            <person name="Petzold A."/>
            <person name="Susuki M."/>
            <person name="Suzuki K.-i.T."/>
            <person name="Hayashi T."/>
            <person name="Toyoda A."/>
            <person name="Oliveira C."/>
            <person name="Osipova E."/>
            <person name="Leigh N.D."/>
            <person name="Simon A."/>
            <person name="Yun M.H."/>
        </authorList>
    </citation>
    <scope>NUCLEOTIDE SEQUENCE</scope>
    <source>
        <strain evidence="2">20211129_DDA</strain>
        <tissue evidence="2">Liver</tissue>
    </source>
</reference>
<comment type="caution">
    <text evidence="2">The sequence shown here is derived from an EMBL/GenBank/DDBJ whole genome shotgun (WGS) entry which is preliminary data.</text>
</comment>
<proteinExistence type="predicted"/>
<gene>
    <name evidence="2" type="ORF">NDU88_006161</name>
</gene>
<name>A0AAV7UM04_PLEWA</name>
<accession>A0AAV7UM04</accession>
<evidence type="ECO:0000313" key="3">
    <source>
        <dbReference type="Proteomes" id="UP001066276"/>
    </source>
</evidence>
<dbReference type="Proteomes" id="UP001066276">
    <property type="component" value="Chromosome 3_1"/>
</dbReference>
<sequence length="100" mass="10911">MGGGNPVKEDAHRIGQWFFNPPIEGHRAGLTKGGTRCVSCLLVAWTVPLEETVVGTVFPNLVLSRTNRLEESAPALELKEEGDPPRAKQRSPQEPDRVPA</sequence>
<evidence type="ECO:0000313" key="2">
    <source>
        <dbReference type="EMBL" id="KAJ1189416.1"/>
    </source>
</evidence>
<evidence type="ECO:0000256" key="1">
    <source>
        <dbReference type="SAM" id="MobiDB-lite"/>
    </source>
</evidence>
<keyword evidence="3" id="KW-1185">Reference proteome</keyword>
<dbReference type="EMBL" id="JANPWB010000005">
    <property type="protein sequence ID" value="KAJ1189416.1"/>
    <property type="molecule type" value="Genomic_DNA"/>
</dbReference>
<protein>
    <submittedName>
        <fullName evidence="2">Uncharacterized protein</fullName>
    </submittedName>
</protein>
<dbReference type="AlphaFoldDB" id="A0AAV7UM04"/>
<feature type="region of interest" description="Disordered" evidence="1">
    <location>
        <begin position="72"/>
        <end position="100"/>
    </location>
</feature>
<organism evidence="2 3">
    <name type="scientific">Pleurodeles waltl</name>
    <name type="common">Iberian ribbed newt</name>
    <dbReference type="NCBI Taxonomy" id="8319"/>
    <lineage>
        <taxon>Eukaryota</taxon>
        <taxon>Metazoa</taxon>
        <taxon>Chordata</taxon>
        <taxon>Craniata</taxon>
        <taxon>Vertebrata</taxon>
        <taxon>Euteleostomi</taxon>
        <taxon>Amphibia</taxon>
        <taxon>Batrachia</taxon>
        <taxon>Caudata</taxon>
        <taxon>Salamandroidea</taxon>
        <taxon>Salamandridae</taxon>
        <taxon>Pleurodelinae</taxon>
        <taxon>Pleurodeles</taxon>
    </lineage>
</organism>